<reference evidence="1" key="1">
    <citation type="submission" date="2018-11" db="EMBL/GenBank/DDBJ databases">
        <authorList>
            <consortium name="Pathogen Informatics"/>
        </authorList>
    </citation>
    <scope>NUCLEOTIDE SEQUENCE</scope>
</reference>
<dbReference type="EMBL" id="CAAALY010078091">
    <property type="protein sequence ID" value="VEL26094.1"/>
    <property type="molecule type" value="Genomic_DNA"/>
</dbReference>
<accession>A0A448X243</accession>
<evidence type="ECO:0000313" key="2">
    <source>
        <dbReference type="Proteomes" id="UP000784294"/>
    </source>
</evidence>
<evidence type="ECO:0000313" key="1">
    <source>
        <dbReference type="EMBL" id="VEL26094.1"/>
    </source>
</evidence>
<name>A0A448X243_9PLAT</name>
<dbReference type="AlphaFoldDB" id="A0A448X243"/>
<comment type="caution">
    <text evidence="1">The sequence shown here is derived from an EMBL/GenBank/DDBJ whole genome shotgun (WGS) entry which is preliminary data.</text>
</comment>
<gene>
    <name evidence="1" type="ORF">PXEA_LOCUS19534</name>
</gene>
<keyword evidence="2" id="KW-1185">Reference proteome</keyword>
<organism evidence="1 2">
    <name type="scientific">Protopolystoma xenopodis</name>
    <dbReference type="NCBI Taxonomy" id="117903"/>
    <lineage>
        <taxon>Eukaryota</taxon>
        <taxon>Metazoa</taxon>
        <taxon>Spiralia</taxon>
        <taxon>Lophotrochozoa</taxon>
        <taxon>Platyhelminthes</taxon>
        <taxon>Monogenea</taxon>
        <taxon>Polyopisthocotylea</taxon>
        <taxon>Polystomatidea</taxon>
        <taxon>Polystomatidae</taxon>
        <taxon>Protopolystoma</taxon>
    </lineage>
</organism>
<sequence>MFLQACAKRHPVRYSLSAGSRIQTIERNESVGSRPSVDRACDCDSGCQCAYACVCVCVCVYCCIPSWGLVCRRSERGLAGNSCIPLHFSPANDQKLWARLQGLLPSVLSSQGSTPSPHTKYQLPSARRRSVFLTQISHDHVTTRRVGRAGLILPIKWIMQLTVDVIPDSTRLGCESAS</sequence>
<dbReference type="Proteomes" id="UP000784294">
    <property type="component" value="Unassembled WGS sequence"/>
</dbReference>
<protein>
    <submittedName>
        <fullName evidence="1">Uncharacterized protein</fullName>
    </submittedName>
</protein>
<proteinExistence type="predicted"/>